<evidence type="ECO:0000313" key="3">
    <source>
        <dbReference type="EMBL" id="MBD8065703.1"/>
    </source>
</evidence>
<proteinExistence type="predicted"/>
<feature type="domain" description="DUF1206" evidence="2">
    <location>
        <begin position="97"/>
        <end position="168"/>
    </location>
</feature>
<feature type="domain" description="DUF1206" evidence="2">
    <location>
        <begin position="14"/>
        <end position="80"/>
    </location>
</feature>
<dbReference type="AlphaFoldDB" id="A0A927ITD6"/>
<evidence type="ECO:0000259" key="2">
    <source>
        <dbReference type="Pfam" id="PF06724"/>
    </source>
</evidence>
<feature type="transmembrane region" description="Helical" evidence="1">
    <location>
        <begin position="143"/>
        <end position="164"/>
    </location>
</feature>
<dbReference type="Pfam" id="PF06724">
    <property type="entry name" value="DUF1206"/>
    <property type="match status" value="3"/>
</dbReference>
<dbReference type="Proteomes" id="UP000654108">
    <property type="component" value="Unassembled WGS sequence"/>
</dbReference>
<evidence type="ECO:0000313" key="4">
    <source>
        <dbReference type="Proteomes" id="UP000654108"/>
    </source>
</evidence>
<reference evidence="3" key="1">
    <citation type="submission" date="2020-09" db="EMBL/GenBank/DDBJ databases">
        <title>Genome seq and assembly of Devosia sp.</title>
        <authorList>
            <person name="Chhetri G."/>
        </authorList>
    </citation>
    <scope>NUCLEOTIDE SEQUENCE</scope>
    <source>
        <strain evidence="3">PTR5</strain>
    </source>
</reference>
<feature type="transmembrane region" description="Helical" evidence="1">
    <location>
        <begin position="98"/>
        <end position="123"/>
    </location>
</feature>
<dbReference type="EMBL" id="JACYFU010000002">
    <property type="protein sequence ID" value="MBD8065703.1"/>
    <property type="molecule type" value="Genomic_DNA"/>
</dbReference>
<keyword evidence="1" id="KW-1133">Transmembrane helix</keyword>
<organism evidence="3 4">
    <name type="scientific">Devosia oryzisoli</name>
    <dbReference type="NCBI Taxonomy" id="2774138"/>
    <lineage>
        <taxon>Bacteria</taxon>
        <taxon>Pseudomonadati</taxon>
        <taxon>Pseudomonadota</taxon>
        <taxon>Alphaproteobacteria</taxon>
        <taxon>Hyphomicrobiales</taxon>
        <taxon>Devosiaceae</taxon>
        <taxon>Devosia</taxon>
    </lineage>
</organism>
<sequence length="283" mass="28956">MAMSNKFELLARWGYTARGAVYAILGALALTAAASGGSSSQDSPKDALSSLLGQPFGQILLGIVAIGLVGHVLWRFAQAFLNADHLDNDAKGYLVRAGSLISGLANLSLAFAACSLAISASSGSGSGSGGEESISAWLMQQPFGQVLVGAVGVGLIIGGGAQVWRGFSGQYRKRVKLPQDGEAALNAICVFGLSARGILLAISGGFFIYAALTVNPEQAGGLSDGLAWVRQLPFGLFLYGLAAIGLIAFGVYSGIEGRYRKVDAPDSGDVKQAANKMGSLAGH</sequence>
<protein>
    <submittedName>
        <fullName evidence="3">DUF1206 domain-containing protein</fullName>
    </submittedName>
</protein>
<evidence type="ECO:0000256" key="1">
    <source>
        <dbReference type="SAM" id="Phobius"/>
    </source>
</evidence>
<gene>
    <name evidence="3" type="ORF">IC608_09470</name>
</gene>
<feature type="domain" description="DUF1206" evidence="2">
    <location>
        <begin position="191"/>
        <end position="260"/>
    </location>
</feature>
<dbReference type="InterPro" id="IPR009597">
    <property type="entry name" value="DUF1206"/>
</dbReference>
<comment type="caution">
    <text evidence="3">The sequence shown here is derived from an EMBL/GenBank/DDBJ whole genome shotgun (WGS) entry which is preliminary data.</text>
</comment>
<feature type="transmembrane region" description="Helical" evidence="1">
    <location>
        <begin position="232"/>
        <end position="252"/>
    </location>
</feature>
<keyword evidence="1" id="KW-0812">Transmembrane</keyword>
<feature type="transmembrane region" description="Helical" evidence="1">
    <location>
        <begin position="185"/>
        <end position="212"/>
    </location>
</feature>
<accession>A0A927ITD6</accession>
<keyword evidence="4" id="KW-1185">Reference proteome</keyword>
<feature type="transmembrane region" description="Helical" evidence="1">
    <location>
        <begin position="56"/>
        <end position="77"/>
    </location>
</feature>
<keyword evidence="1" id="KW-0472">Membrane</keyword>
<name>A0A927ITD6_9HYPH</name>